<protein>
    <submittedName>
        <fullName evidence="2">Uncharacterized protein</fullName>
    </submittedName>
</protein>
<sequence length="88" mass="9953">MCPLFLILGLILSRILNFIVRKHSYVGGTGGQGAVCVQTLAWFLFSLVIPYCFLFCSPSWRVKVTIFKAEKSRFFDLDETRVVSNVST</sequence>
<keyword evidence="1" id="KW-0812">Transmembrane</keyword>
<feature type="transmembrane region" description="Helical" evidence="1">
    <location>
        <begin position="41"/>
        <end position="62"/>
    </location>
</feature>
<accession>A0A2P2IJE7</accession>
<keyword evidence="1" id="KW-1133">Transmembrane helix</keyword>
<keyword evidence="1" id="KW-0472">Membrane</keyword>
<name>A0A2P2IJE7_RHIMU</name>
<dbReference type="EMBL" id="GGEC01000855">
    <property type="protein sequence ID" value="MBW81338.1"/>
    <property type="molecule type" value="Transcribed_RNA"/>
</dbReference>
<organism evidence="2">
    <name type="scientific">Rhizophora mucronata</name>
    <name type="common">Asiatic mangrove</name>
    <dbReference type="NCBI Taxonomy" id="61149"/>
    <lineage>
        <taxon>Eukaryota</taxon>
        <taxon>Viridiplantae</taxon>
        <taxon>Streptophyta</taxon>
        <taxon>Embryophyta</taxon>
        <taxon>Tracheophyta</taxon>
        <taxon>Spermatophyta</taxon>
        <taxon>Magnoliopsida</taxon>
        <taxon>eudicotyledons</taxon>
        <taxon>Gunneridae</taxon>
        <taxon>Pentapetalae</taxon>
        <taxon>rosids</taxon>
        <taxon>fabids</taxon>
        <taxon>Malpighiales</taxon>
        <taxon>Rhizophoraceae</taxon>
        <taxon>Rhizophora</taxon>
    </lineage>
</organism>
<evidence type="ECO:0000256" key="1">
    <source>
        <dbReference type="SAM" id="Phobius"/>
    </source>
</evidence>
<reference evidence="2" key="1">
    <citation type="submission" date="2018-02" db="EMBL/GenBank/DDBJ databases">
        <title>Rhizophora mucronata_Transcriptome.</title>
        <authorList>
            <person name="Meera S.P."/>
            <person name="Sreeshan A."/>
            <person name="Augustine A."/>
        </authorList>
    </citation>
    <scope>NUCLEOTIDE SEQUENCE</scope>
    <source>
        <tissue evidence="2">Leaf</tissue>
    </source>
</reference>
<evidence type="ECO:0000313" key="2">
    <source>
        <dbReference type="EMBL" id="MBW81338.1"/>
    </source>
</evidence>
<dbReference type="AlphaFoldDB" id="A0A2P2IJE7"/>
<proteinExistence type="predicted"/>